<organism evidence="3 4">
    <name type="scientific">Parasulfitobacter algicola</name>
    <dbReference type="NCBI Taxonomy" id="2614809"/>
    <lineage>
        <taxon>Bacteria</taxon>
        <taxon>Pseudomonadati</taxon>
        <taxon>Pseudomonadota</taxon>
        <taxon>Alphaproteobacteria</taxon>
        <taxon>Rhodobacterales</taxon>
        <taxon>Roseobacteraceae</taxon>
        <taxon>Parasulfitobacter</taxon>
    </lineage>
</organism>
<evidence type="ECO:0000256" key="2">
    <source>
        <dbReference type="SAM" id="Phobius"/>
    </source>
</evidence>
<protein>
    <submittedName>
        <fullName evidence="3">Uncharacterized protein</fullName>
    </submittedName>
</protein>
<feature type="region of interest" description="Disordered" evidence="1">
    <location>
        <begin position="80"/>
        <end position="101"/>
    </location>
</feature>
<sequence length="101" mass="11103">MMRRHAGRIFILVFLLLQTAGTLWGIYALDLGVFESVAQAFGMIVFGLIAGVMIVIGVGFVFVFFGAIIMDIFGSLSRLKPNPPEGSFKVPSDKDKKTELY</sequence>
<accession>A0ABX2ISV2</accession>
<dbReference type="RefSeq" id="WP_174134551.1">
    <property type="nucleotide sequence ID" value="NZ_JABUFE010000001.1"/>
</dbReference>
<evidence type="ECO:0000313" key="3">
    <source>
        <dbReference type="EMBL" id="NSX53439.1"/>
    </source>
</evidence>
<feature type="transmembrane region" description="Helical" evidence="2">
    <location>
        <begin position="44"/>
        <end position="70"/>
    </location>
</feature>
<keyword evidence="2" id="KW-0812">Transmembrane</keyword>
<keyword evidence="4" id="KW-1185">Reference proteome</keyword>
<reference evidence="3 4" key="1">
    <citation type="submission" date="2020-06" db="EMBL/GenBank/DDBJ databases">
        <title>Sulfitobacter algicola sp. nov., isolated from green algae.</title>
        <authorList>
            <person name="Wang C."/>
        </authorList>
    </citation>
    <scope>NUCLEOTIDE SEQUENCE [LARGE SCALE GENOMIC DNA]</scope>
    <source>
        <strain evidence="3 4">1151</strain>
    </source>
</reference>
<gene>
    <name evidence="3" type="ORF">HRQ87_01340</name>
</gene>
<evidence type="ECO:0000256" key="1">
    <source>
        <dbReference type="SAM" id="MobiDB-lite"/>
    </source>
</evidence>
<proteinExistence type="predicted"/>
<name>A0ABX2ISV2_9RHOB</name>
<evidence type="ECO:0000313" key="4">
    <source>
        <dbReference type="Proteomes" id="UP000777935"/>
    </source>
</evidence>
<dbReference type="Proteomes" id="UP000777935">
    <property type="component" value="Unassembled WGS sequence"/>
</dbReference>
<keyword evidence="2" id="KW-0472">Membrane</keyword>
<dbReference type="EMBL" id="JABUFE010000001">
    <property type="protein sequence ID" value="NSX53439.1"/>
    <property type="molecule type" value="Genomic_DNA"/>
</dbReference>
<keyword evidence="2" id="KW-1133">Transmembrane helix</keyword>
<comment type="caution">
    <text evidence="3">The sequence shown here is derived from an EMBL/GenBank/DDBJ whole genome shotgun (WGS) entry which is preliminary data.</text>
</comment>
<feature type="compositionally biased region" description="Basic and acidic residues" evidence="1">
    <location>
        <begin position="91"/>
        <end position="101"/>
    </location>
</feature>